<feature type="domain" description="DUF4767" evidence="1">
    <location>
        <begin position="390"/>
        <end position="530"/>
    </location>
</feature>
<sequence>MKLFKSLTAIALGGLLISVPMSNILTNTPLESVSAQSSTTQGQTLVALGSSLTDSQAQQTLSLLGANDVSSDKIITVNGSLINEFLADGSTDSTPVYSSVAIEPRGEGYGVQVQILTPANILSVSSKTYQNAAITAGASNVLIKIAAVEPVTGEGALTGVYKLYESTGQQLSSANIELAQKEISLIETIKVETGLDEAVINQIQSLIKQAISEELAVNGELADETVISLVNQILTEQGVALDSNEAAKFIEFALEYAQSEVALDDETAQQIEDSTTDVWSVESAIDFWEASVLNYVGPEIGTYNRANWSQYAYEGLSEEAIVLYLTSEDGQGSYWNFIRNNSGSVSIFQFLGDDSFPDVPFHSYLVNADDFSMIEDTPVNSREGENNGASWSGDKYQQLVAFMDDWGDSMGQYYEDYNLNQTISMYGISFPDEVIDLLSVNDVAVNAEWVEYAPLDPESDFYVVAAFTDKQYITDNIEGYQFPHFYLFGFDLEGTPMVVHSQQNQGMPDGLIHFYSTENAALQAGFEEIAYSSWD</sequence>
<organism evidence="2 3">
    <name type="scientific">Fundicoccus culcitae</name>
    <dbReference type="NCBI Taxonomy" id="2969821"/>
    <lineage>
        <taxon>Bacteria</taxon>
        <taxon>Bacillati</taxon>
        <taxon>Bacillota</taxon>
        <taxon>Bacilli</taxon>
        <taxon>Lactobacillales</taxon>
        <taxon>Aerococcaceae</taxon>
        <taxon>Fundicoccus</taxon>
    </lineage>
</organism>
<dbReference type="Proteomes" id="UP001315967">
    <property type="component" value="Chromosome"/>
</dbReference>
<dbReference type="InterPro" id="IPR031927">
    <property type="entry name" value="DUF4767"/>
</dbReference>
<dbReference type="Pfam" id="PF15983">
    <property type="entry name" value="DUF4767"/>
    <property type="match status" value="1"/>
</dbReference>
<evidence type="ECO:0000313" key="3">
    <source>
        <dbReference type="Proteomes" id="UP001315967"/>
    </source>
</evidence>
<accession>A0ABY5P270</accession>
<dbReference type="Pfam" id="PF06207">
    <property type="entry name" value="DUF1002"/>
    <property type="match status" value="1"/>
</dbReference>
<dbReference type="InterPro" id="IPR009343">
    <property type="entry name" value="DUF1002"/>
</dbReference>
<evidence type="ECO:0000313" key="2">
    <source>
        <dbReference type="EMBL" id="UUX32811.1"/>
    </source>
</evidence>
<reference evidence="2 3" key="1">
    <citation type="submission" date="2022-08" db="EMBL/GenBank/DDBJ databases">
        <title>Aerococcaceae sp. nov isolated from spoiled eye mask.</title>
        <authorList>
            <person name="Zhou G."/>
            <person name="Xie X.-B."/>
            <person name="Shi Q.-S."/>
            <person name="Wang Y.-S."/>
            <person name="Wen X."/>
            <person name="Peng H."/>
            <person name="Yang X.-J."/>
            <person name="Tao H.-B."/>
            <person name="Huang X.-M."/>
        </authorList>
    </citation>
    <scope>NUCLEOTIDE SEQUENCE [LARGE SCALE GENOMIC DNA]</scope>
    <source>
        <strain evidence="3">DM20194951</strain>
    </source>
</reference>
<proteinExistence type="predicted"/>
<dbReference type="RefSeq" id="WP_313792311.1">
    <property type="nucleotide sequence ID" value="NZ_CP102453.1"/>
</dbReference>
<evidence type="ECO:0000259" key="1">
    <source>
        <dbReference type="Pfam" id="PF15983"/>
    </source>
</evidence>
<name>A0ABY5P270_9LACT</name>
<keyword evidence="3" id="KW-1185">Reference proteome</keyword>
<dbReference type="EMBL" id="CP102453">
    <property type="protein sequence ID" value="UUX32811.1"/>
    <property type="molecule type" value="Genomic_DNA"/>
</dbReference>
<protein>
    <submittedName>
        <fullName evidence="2">DUF1002 domain-containing protein</fullName>
    </submittedName>
</protein>
<gene>
    <name evidence="2" type="ORF">NRE15_07730</name>
</gene>